<evidence type="ECO:0000256" key="1">
    <source>
        <dbReference type="PROSITE-ProRule" id="PRU00266"/>
    </source>
</evidence>
<name>A0A183T473_SCHSO</name>
<evidence type="ECO:0000259" key="3">
    <source>
        <dbReference type="PROSITE" id="PS50137"/>
    </source>
</evidence>
<dbReference type="AlphaFoldDB" id="A0A183T473"/>
<dbReference type="SUPFAM" id="SSF54768">
    <property type="entry name" value="dsRNA-binding domain-like"/>
    <property type="match status" value="2"/>
</dbReference>
<dbReference type="GO" id="GO:0043025">
    <property type="term" value="C:neuronal cell body"/>
    <property type="evidence" value="ECO:0007669"/>
    <property type="project" value="TreeGrafter"/>
</dbReference>
<protein>
    <submittedName>
        <fullName evidence="4">DRBM domain-containing protein</fullName>
    </submittedName>
</protein>
<dbReference type="InterPro" id="IPR036691">
    <property type="entry name" value="Endo/exonu/phosph_ase_sf"/>
</dbReference>
<evidence type="ECO:0000313" key="4">
    <source>
        <dbReference type="WBParaSite" id="SSLN_0001170201-mRNA-1"/>
    </source>
</evidence>
<organism evidence="4">
    <name type="scientific">Schistocephalus solidus</name>
    <name type="common">Tapeworm</name>
    <dbReference type="NCBI Taxonomy" id="70667"/>
    <lineage>
        <taxon>Eukaryota</taxon>
        <taxon>Metazoa</taxon>
        <taxon>Spiralia</taxon>
        <taxon>Lophotrochozoa</taxon>
        <taxon>Platyhelminthes</taxon>
        <taxon>Cestoda</taxon>
        <taxon>Eucestoda</taxon>
        <taxon>Diphyllobothriidea</taxon>
        <taxon>Diphyllobothriidae</taxon>
        <taxon>Schistocephalus</taxon>
    </lineage>
</organism>
<dbReference type="GO" id="GO:0003725">
    <property type="term" value="F:double-stranded RNA binding"/>
    <property type="evidence" value="ECO:0007669"/>
    <property type="project" value="TreeGrafter"/>
</dbReference>
<dbReference type="GO" id="GO:0032839">
    <property type="term" value="C:dendrite cytoplasm"/>
    <property type="evidence" value="ECO:0007669"/>
    <property type="project" value="GOC"/>
</dbReference>
<feature type="compositionally biased region" description="Basic and acidic residues" evidence="2">
    <location>
        <begin position="322"/>
        <end position="332"/>
    </location>
</feature>
<dbReference type="PANTHER" id="PTHR46054:SF3">
    <property type="entry name" value="MATERNAL EFFECT PROTEIN STAUFEN"/>
    <property type="match status" value="1"/>
</dbReference>
<proteinExistence type="predicted"/>
<dbReference type="WBParaSite" id="SSLN_0001170201-mRNA-1">
    <property type="protein sequence ID" value="SSLN_0001170201-mRNA-1"/>
    <property type="gene ID" value="SSLN_0001170201"/>
</dbReference>
<dbReference type="PANTHER" id="PTHR46054">
    <property type="entry name" value="MATERNAL EFFECT PROTEIN STAUFEN"/>
    <property type="match status" value="1"/>
</dbReference>
<dbReference type="GO" id="GO:0010494">
    <property type="term" value="C:cytoplasmic stress granule"/>
    <property type="evidence" value="ECO:0007669"/>
    <property type="project" value="TreeGrafter"/>
</dbReference>
<dbReference type="GO" id="GO:0007281">
    <property type="term" value="P:germ cell development"/>
    <property type="evidence" value="ECO:0007669"/>
    <property type="project" value="TreeGrafter"/>
</dbReference>
<evidence type="ECO:0000256" key="2">
    <source>
        <dbReference type="SAM" id="MobiDB-lite"/>
    </source>
</evidence>
<dbReference type="GO" id="GO:0008298">
    <property type="term" value="P:intracellular mRNA localization"/>
    <property type="evidence" value="ECO:0007669"/>
    <property type="project" value="TreeGrafter"/>
</dbReference>
<keyword evidence="1" id="KW-0694">RNA-binding</keyword>
<dbReference type="GO" id="GO:0005886">
    <property type="term" value="C:plasma membrane"/>
    <property type="evidence" value="ECO:0007669"/>
    <property type="project" value="TreeGrafter"/>
</dbReference>
<sequence>LEEVGAGYTFFWSGRPKAERRDAGVAFAIRNDIVGRLPCLPQGINDRLMSLRLPLRGDQFATIISAYAPPMTSSDAAKDKFYEDLHALLATVPKEDKLIVLGDFNARENDLRSRLQLDAVNFTPKDSVEDLLVIAKLLKVPLKKIACSSEFHPGSSNKRALHTSRGFVFAGCRFISQAKDKNSAEQAASLSILTTLRSAIIKLNATDFGSKELSDCSSKGGPIPIDSFVWRLHLLCILHDATPTFTVEEEKGADRNVRYVCICSLHPLGAMKAHAWTLTRAKEMVARLMFDRLKALPSRLSEIVNAPLPSQSPTKLSNPPKSKADSIKDPSRPENQFKLTRISADYGGSIHPVSRLEMIQTAKNKSRPSYHLCSVDERLTLAERTRKKLVSANKTKLLRYSCTVNDITVFGVVSYSAKFAKLTAAEAALEHLGLLVHPLPKLMPQSILKPAVADSEKGECMLSGLLALSTGDDCPTAVGTASVLPNMRRRRRRGRRWALAHHFQVDHFLPKDETAQMEDANVRRNLHCPTTVEGFSWRLLCQLSQVCYMEHAGHHNPSITSGDGKPMTVTADQQLITLCERLRIPCQFTQLTKAEDCLLTPKNDVHHPPSLPVAHFRFLLQLGSYHITGLPNFAVTASCLCKSLTPATTCACSALHKQQQGGCFLGLGVTDTAARHQAALQALKCLAKVVC</sequence>
<feature type="region of interest" description="Disordered" evidence="2">
    <location>
        <begin position="306"/>
        <end position="333"/>
    </location>
</feature>
<feature type="domain" description="DRBM" evidence="3">
    <location>
        <begin position="351"/>
        <end position="434"/>
    </location>
</feature>
<dbReference type="Gene3D" id="3.30.160.20">
    <property type="match status" value="1"/>
</dbReference>
<dbReference type="Gene3D" id="3.60.10.10">
    <property type="entry name" value="Endonuclease/exonuclease/phosphatase"/>
    <property type="match status" value="1"/>
</dbReference>
<dbReference type="GO" id="GO:0035418">
    <property type="term" value="P:protein localization to synapse"/>
    <property type="evidence" value="ECO:0007669"/>
    <property type="project" value="TreeGrafter"/>
</dbReference>
<reference evidence="4" key="1">
    <citation type="submission" date="2016-06" db="UniProtKB">
        <authorList>
            <consortium name="WormBaseParasite"/>
        </authorList>
    </citation>
    <scope>IDENTIFICATION</scope>
</reference>
<dbReference type="PROSITE" id="PS50137">
    <property type="entry name" value="DS_RBD"/>
    <property type="match status" value="1"/>
</dbReference>
<dbReference type="InterPro" id="IPR051740">
    <property type="entry name" value="DRBM-containing_protein"/>
</dbReference>
<dbReference type="GO" id="GO:0098964">
    <property type="term" value="P:anterograde dendritic transport of messenger ribonucleoprotein complex"/>
    <property type="evidence" value="ECO:0007669"/>
    <property type="project" value="TreeGrafter"/>
</dbReference>
<dbReference type="InterPro" id="IPR014720">
    <property type="entry name" value="dsRBD_dom"/>
</dbReference>
<feature type="compositionally biased region" description="Polar residues" evidence="2">
    <location>
        <begin position="308"/>
        <end position="320"/>
    </location>
</feature>
<accession>A0A183T473</accession>
<dbReference type="SUPFAM" id="SSF56219">
    <property type="entry name" value="DNase I-like"/>
    <property type="match status" value="1"/>
</dbReference>
<dbReference type="GO" id="GO:0003729">
    <property type="term" value="F:mRNA binding"/>
    <property type="evidence" value="ECO:0007669"/>
    <property type="project" value="TreeGrafter"/>
</dbReference>